<evidence type="ECO:0000313" key="1">
    <source>
        <dbReference type="EMBL" id="ANA86484.1"/>
    </source>
</evidence>
<proteinExistence type="predicted"/>
<dbReference type="GeneID" id="28800609"/>
<gene>
    <name evidence="1" type="primary">151</name>
    <name evidence="1" type="ORF">PBI_ONEUP_151</name>
</gene>
<reference evidence="2" key="1">
    <citation type="submission" date="2016-03" db="EMBL/GenBank/DDBJ databases">
        <authorList>
            <person name="Ploux O."/>
        </authorList>
    </citation>
    <scope>NUCLEOTIDE SEQUENCE [LARGE SCALE GENOMIC DNA]</scope>
</reference>
<organism evidence="1 2">
    <name type="scientific">Gordonia phage OneUp</name>
    <dbReference type="NCBI Taxonomy" id="1838074"/>
    <lineage>
        <taxon>Viruses</taxon>
        <taxon>Duplodnaviria</taxon>
        <taxon>Heunggongvirae</taxon>
        <taxon>Uroviricota</taxon>
        <taxon>Caudoviricetes</taxon>
        <taxon>Oneupvirus</taxon>
        <taxon>Oneupvirus oneup</taxon>
    </lineage>
</organism>
<protein>
    <submittedName>
        <fullName evidence="1">Uncharacterized protein</fullName>
    </submittedName>
</protein>
<dbReference type="RefSeq" id="YP_009274567.1">
    <property type="nucleotide sequence ID" value="NC_030917.1"/>
</dbReference>
<name>A0A160DHL2_9CAUD</name>
<dbReference type="EMBL" id="KU998245">
    <property type="protein sequence ID" value="ANA86484.1"/>
    <property type="molecule type" value="Genomic_DNA"/>
</dbReference>
<accession>A0A160DHL2</accession>
<sequence>MFIIEREITQSIALTRSEVIEMLTEHGVTLGKSVGATMEELDGRLLADLMQTVIFEDHDGIHGEVEHMLYDATPLADEADITVRFEK</sequence>
<dbReference type="Proteomes" id="UP000204609">
    <property type="component" value="Segment"/>
</dbReference>
<dbReference type="KEGG" id="vg:28800609"/>
<evidence type="ECO:0000313" key="2">
    <source>
        <dbReference type="Proteomes" id="UP000204609"/>
    </source>
</evidence>
<keyword evidence="2" id="KW-1185">Reference proteome</keyword>